<keyword evidence="2" id="KW-1185">Reference proteome</keyword>
<dbReference type="AlphaFoldDB" id="A0A1R3GCK5"/>
<evidence type="ECO:0000313" key="1">
    <source>
        <dbReference type="EMBL" id="OMO55791.1"/>
    </source>
</evidence>
<dbReference type="Proteomes" id="UP000188268">
    <property type="component" value="Unassembled WGS sequence"/>
</dbReference>
<gene>
    <name evidence="1" type="ORF">CCACVL1_27004</name>
</gene>
<dbReference type="EMBL" id="AWWV01014568">
    <property type="protein sequence ID" value="OMO55791.1"/>
    <property type="molecule type" value="Genomic_DNA"/>
</dbReference>
<evidence type="ECO:0000313" key="2">
    <source>
        <dbReference type="Proteomes" id="UP000188268"/>
    </source>
</evidence>
<protein>
    <submittedName>
        <fullName evidence="1">Uncharacterized protein</fullName>
    </submittedName>
</protein>
<organism evidence="1 2">
    <name type="scientific">Corchorus capsularis</name>
    <name type="common">Jute</name>
    <dbReference type="NCBI Taxonomy" id="210143"/>
    <lineage>
        <taxon>Eukaryota</taxon>
        <taxon>Viridiplantae</taxon>
        <taxon>Streptophyta</taxon>
        <taxon>Embryophyta</taxon>
        <taxon>Tracheophyta</taxon>
        <taxon>Spermatophyta</taxon>
        <taxon>Magnoliopsida</taxon>
        <taxon>eudicotyledons</taxon>
        <taxon>Gunneridae</taxon>
        <taxon>Pentapetalae</taxon>
        <taxon>rosids</taxon>
        <taxon>malvids</taxon>
        <taxon>Malvales</taxon>
        <taxon>Malvaceae</taxon>
        <taxon>Grewioideae</taxon>
        <taxon>Apeibeae</taxon>
        <taxon>Corchorus</taxon>
    </lineage>
</organism>
<proteinExistence type="predicted"/>
<dbReference type="Gramene" id="OMO55791">
    <property type="protein sequence ID" value="OMO55791"/>
    <property type="gene ID" value="CCACVL1_27004"/>
</dbReference>
<sequence>MTRFWLLKLKEIPRHFNSAGLD</sequence>
<comment type="caution">
    <text evidence="1">The sequence shown here is derived from an EMBL/GenBank/DDBJ whole genome shotgun (WGS) entry which is preliminary data.</text>
</comment>
<reference evidence="1 2" key="1">
    <citation type="submission" date="2013-09" db="EMBL/GenBank/DDBJ databases">
        <title>Corchorus capsularis genome sequencing.</title>
        <authorList>
            <person name="Alam M."/>
            <person name="Haque M.S."/>
            <person name="Islam M.S."/>
            <person name="Emdad E.M."/>
            <person name="Islam M.M."/>
            <person name="Ahmed B."/>
            <person name="Halim A."/>
            <person name="Hossen Q.M.M."/>
            <person name="Hossain M.Z."/>
            <person name="Ahmed R."/>
            <person name="Khan M.M."/>
            <person name="Islam R."/>
            <person name="Rashid M.M."/>
            <person name="Khan S.A."/>
            <person name="Rahman M.S."/>
            <person name="Alam M."/>
        </authorList>
    </citation>
    <scope>NUCLEOTIDE SEQUENCE [LARGE SCALE GENOMIC DNA]</scope>
    <source>
        <strain evidence="2">cv. CVL-1</strain>
        <tissue evidence="1">Whole seedling</tissue>
    </source>
</reference>
<accession>A0A1R3GCK5</accession>
<name>A0A1R3GCK5_COCAP</name>